<evidence type="ECO:0000313" key="3">
    <source>
        <dbReference type="Proteomes" id="UP000059680"/>
    </source>
</evidence>
<reference evidence="3" key="1">
    <citation type="journal article" date="2005" name="Nature">
        <title>The map-based sequence of the rice genome.</title>
        <authorList>
            <consortium name="International rice genome sequencing project (IRGSP)"/>
            <person name="Matsumoto T."/>
            <person name="Wu J."/>
            <person name="Kanamori H."/>
            <person name="Katayose Y."/>
            <person name="Fujisawa M."/>
            <person name="Namiki N."/>
            <person name="Mizuno H."/>
            <person name="Yamamoto K."/>
            <person name="Antonio B.A."/>
            <person name="Baba T."/>
            <person name="Sakata K."/>
            <person name="Nagamura Y."/>
            <person name="Aoki H."/>
            <person name="Arikawa K."/>
            <person name="Arita K."/>
            <person name="Bito T."/>
            <person name="Chiden Y."/>
            <person name="Fujitsuka N."/>
            <person name="Fukunaka R."/>
            <person name="Hamada M."/>
            <person name="Harada C."/>
            <person name="Hayashi A."/>
            <person name="Hijishita S."/>
            <person name="Honda M."/>
            <person name="Hosokawa S."/>
            <person name="Ichikawa Y."/>
            <person name="Idonuma A."/>
            <person name="Iijima M."/>
            <person name="Ikeda M."/>
            <person name="Ikeno M."/>
            <person name="Ito K."/>
            <person name="Ito S."/>
            <person name="Ito T."/>
            <person name="Ito Y."/>
            <person name="Ito Y."/>
            <person name="Iwabuchi A."/>
            <person name="Kamiya K."/>
            <person name="Karasawa W."/>
            <person name="Kurita K."/>
            <person name="Katagiri S."/>
            <person name="Kikuta A."/>
            <person name="Kobayashi H."/>
            <person name="Kobayashi N."/>
            <person name="Machita K."/>
            <person name="Maehara T."/>
            <person name="Masukawa M."/>
            <person name="Mizubayashi T."/>
            <person name="Mukai Y."/>
            <person name="Nagasaki H."/>
            <person name="Nagata Y."/>
            <person name="Naito S."/>
            <person name="Nakashima M."/>
            <person name="Nakama Y."/>
            <person name="Nakamichi Y."/>
            <person name="Nakamura M."/>
            <person name="Meguro A."/>
            <person name="Negishi M."/>
            <person name="Ohta I."/>
            <person name="Ohta T."/>
            <person name="Okamoto M."/>
            <person name="Ono N."/>
            <person name="Saji S."/>
            <person name="Sakaguchi M."/>
            <person name="Sakai K."/>
            <person name="Shibata M."/>
            <person name="Shimokawa T."/>
            <person name="Song J."/>
            <person name="Takazaki Y."/>
            <person name="Terasawa K."/>
            <person name="Tsugane M."/>
            <person name="Tsuji K."/>
            <person name="Ueda S."/>
            <person name="Waki K."/>
            <person name="Yamagata H."/>
            <person name="Yamamoto M."/>
            <person name="Yamamoto S."/>
            <person name="Yamane H."/>
            <person name="Yoshiki S."/>
            <person name="Yoshihara R."/>
            <person name="Yukawa K."/>
            <person name="Zhong H."/>
            <person name="Yano M."/>
            <person name="Yuan Q."/>
            <person name="Ouyang S."/>
            <person name="Liu J."/>
            <person name="Jones K.M."/>
            <person name="Gansberger K."/>
            <person name="Moffat K."/>
            <person name="Hill J."/>
            <person name="Bera J."/>
            <person name="Fadrosh D."/>
            <person name="Jin S."/>
            <person name="Johri S."/>
            <person name="Kim M."/>
            <person name="Overton L."/>
            <person name="Reardon M."/>
            <person name="Tsitrin T."/>
            <person name="Vuong H."/>
            <person name="Weaver B."/>
            <person name="Ciecko A."/>
            <person name="Tallon L."/>
            <person name="Jackson J."/>
            <person name="Pai G."/>
            <person name="Aken S.V."/>
            <person name="Utterback T."/>
            <person name="Reidmuller S."/>
            <person name="Feldblyum T."/>
            <person name="Hsiao J."/>
            <person name="Zismann V."/>
            <person name="Iobst S."/>
            <person name="de Vazeille A.R."/>
            <person name="Buell C.R."/>
            <person name="Ying K."/>
            <person name="Li Y."/>
            <person name="Lu T."/>
            <person name="Huang Y."/>
            <person name="Zhao Q."/>
            <person name="Feng Q."/>
            <person name="Zhang L."/>
            <person name="Zhu J."/>
            <person name="Weng Q."/>
            <person name="Mu J."/>
            <person name="Lu Y."/>
            <person name="Fan D."/>
            <person name="Liu Y."/>
            <person name="Guan J."/>
            <person name="Zhang Y."/>
            <person name="Yu S."/>
            <person name="Liu X."/>
            <person name="Zhang Y."/>
            <person name="Hong G."/>
            <person name="Han B."/>
            <person name="Choisne N."/>
            <person name="Demange N."/>
            <person name="Orjeda G."/>
            <person name="Samain S."/>
            <person name="Cattolico L."/>
            <person name="Pelletier E."/>
            <person name="Couloux A."/>
            <person name="Segurens B."/>
            <person name="Wincker P."/>
            <person name="D'Hont A."/>
            <person name="Scarpelli C."/>
            <person name="Weissenbach J."/>
            <person name="Salanoubat M."/>
            <person name="Quetier F."/>
            <person name="Yu Y."/>
            <person name="Kim H.R."/>
            <person name="Rambo T."/>
            <person name="Currie J."/>
            <person name="Collura K."/>
            <person name="Luo M."/>
            <person name="Yang T."/>
            <person name="Ammiraju J.S.S."/>
            <person name="Engler F."/>
            <person name="Soderlund C."/>
            <person name="Wing R.A."/>
            <person name="Palmer L.E."/>
            <person name="de la Bastide M."/>
            <person name="Spiegel L."/>
            <person name="Nascimento L."/>
            <person name="Zutavern T."/>
            <person name="O'Shaughnessy A."/>
            <person name="Dike S."/>
            <person name="Dedhia N."/>
            <person name="Preston R."/>
            <person name="Balija V."/>
            <person name="McCombie W.R."/>
            <person name="Chow T."/>
            <person name="Chen H."/>
            <person name="Chung M."/>
            <person name="Chen C."/>
            <person name="Shaw J."/>
            <person name="Wu H."/>
            <person name="Hsiao K."/>
            <person name="Chao Y."/>
            <person name="Chu M."/>
            <person name="Cheng C."/>
            <person name="Hour A."/>
            <person name="Lee P."/>
            <person name="Lin S."/>
            <person name="Lin Y."/>
            <person name="Liou J."/>
            <person name="Liu S."/>
            <person name="Hsing Y."/>
            <person name="Raghuvanshi S."/>
            <person name="Mohanty A."/>
            <person name="Bharti A.K."/>
            <person name="Gaur A."/>
            <person name="Gupta V."/>
            <person name="Kumar D."/>
            <person name="Ravi V."/>
            <person name="Vij S."/>
            <person name="Kapur A."/>
            <person name="Khurana P."/>
            <person name="Khurana P."/>
            <person name="Khurana J.P."/>
            <person name="Tyagi A.K."/>
            <person name="Gaikwad K."/>
            <person name="Singh A."/>
            <person name="Dalal V."/>
            <person name="Srivastava S."/>
            <person name="Dixit A."/>
            <person name="Pal A.K."/>
            <person name="Ghazi I.A."/>
            <person name="Yadav M."/>
            <person name="Pandit A."/>
            <person name="Bhargava A."/>
            <person name="Sureshbabu K."/>
            <person name="Batra K."/>
            <person name="Sharma T.R."/>
            <person name="Mohapatra T."/>
            <person name="Singh N.K."/>
            <person name="Messing J."/>
            <person name="Nelson A.B."/>
            <person name="Fuks G."/>
            <person name="Kavchok S."/>
            <person name="Keizer G."/>
            <person name="Linton E."/>
            <person name="Llaca V."/>
            <person name="Song R."/>
            <person name="Tanyolac B."/>
            <person name="Young S."/>
            <person name="Ho-Il K."/>
            <person name="Hahn J.H."/>
            <person name="Sangsakoo G."/>
            <person name="Vanavichit A."/>
            <person name="de Mattos Luiz.A.T."/>
            <person name="Zimmer P.D."/>
            <person name="Malone G."/>
            <person name="Dellagostin O."/>
            <person name="de Oliveira A.C."/>
            <person name="Bevan M."/>
            <person name="Bancroft I."/>
            <person name="Minx P."/>
            <person name="Cordum H."/>
            <person name="Wilson R."/>
            <person name="Cheng Z."/>
            <person name="Jin W."/>
            <person name="Jiang J."/>
            <person name="Leong S.A."/>
            <person name="Iwama H."/>
            <person name="Gojobori T."/>
            <person name="Itoh T."/>
            <person name="Niimura Y."/>
            <person name="Fujii Y."/>
            <person name="Habara T."/>
            <person name="Sakai H."/>
            <person name="Sato Y."/>
            <person name="Wilson G."/>
            <person name="Kumar K."/>
            <person name="McCouch S."/>
            <person name="Juretic N."/>
            <person name="Hoen D."/>
            <person name="Wright S."/>
            <person name="Bruskiewich R."/>
            <person name="Bureau T."/>
            <person name="Miyao A."/>
            <person name="Hirochika H."/>
            <person name="Nishikawa T."/>
            <person name="Kadowaki K."/>
            <person name="Sugiura M."/>
            <person name="Burr B."/>
            <person name="Sasaki T."/>
        </authorList>
    </citation>
    <scope>NUCLEOTIDE SEQUENCE [LARGE SCALE GENOMIC DNA]</scope>
    <source>
        <strain evidence="3">cv. Nipponbare</strain>
    </source>
</reference>
<dbReference type="AlphaFoldDB" id="A0A0P0VFA7"/>
<feature type="region of interest" description="Disordered" evidence="1">
    <location>
        <begin position="1"/>
        <end position="41"/>
    </location>
</feature>
<dbReference type="Proteomes" id="UP000059680">
    <property type="component" value="Chromosome 2"/>
</dbReference>
<keyword evidence="3" id="KW-1185">Reference proteome</keyword>
<reference evidence="2 3" key="3">
    <citation type="journal article" date="2013" name="Rice">
        <title>Improvement of the Oryza sativa Nipponbare reference genome using next generation sequence and optical map data.</title>
        <authorList>
            <person name="Kawahara Y."/>
            <person name="de la Bastide M."/>
            <person name="Hamilton J.P."/>
            <person name="Kanamori H."/>
            <person name="McCombie W.R."/>
            <person name="Ouyang S."/>
            <person name="Schwartz D.C."/>
            <person name="Tanaka T."/>
            <person name="Wu J."/>
            <person name="Zhou S."/>
            <person name="Childs K.L."/>
            <person name="Davidson R.M."/>
            <person name="Lin H."/>
            <person name="Quesada-Ocampo L."/>
            <person name="Vaillancourt B."/>
            <person name="Sakai H."/>
            <person name="Lee S.S."/>
            <person name="Kim J."/>
            <person name="Numa H."/>
            <person name="Itoh T."/>
            <person name="Buell C.R."/>
            <person name="Matsumoto T."/>
        </authorList>
    </citation>
    <scope>NUCLEOTIDE SEQUENCE [LARGE SCALE GENOMIC DNA]</scope>
    <source>
        <strain evidence="3">cv. Nipponbare</strain>
    </source>
</reference>
<reference evidence="2 3" key="2">
    <citation type="journal article" date="2013" name="Plant Cell Physiol.">
        <title>Rice Annotation Project Database (RAP-DB): an integrative and interactive database for rice genomics.</title>
        <authorList>
            <person name="Sakai H."/>
            <person name="Lee S.S."/>
            <person name="Tanaka T."/>
            <person name="Numa H."/>
            <person name="Kim J."/>
            <person name="Kawahara Y."/>
            <person name="Wakimoto H."/>
            <person name="Yang C.C."/>
            <person name="Iwamoto M."/>
            <person name="Abe T."/>
            <person name="Yamada Y."/>
            <person name="Muto A."/>
            <person name="Inokuchi H."/>
            <person name="Ikemura T."/>
            <person name="Matsumoto T."/>
            <person name="Sasaki T."/>
            <person name="Itoh T."/>
        </authorList>
    </citation>
    <scope>NUCLEOTIDE SEQUENCE [LARGE SCALE GENOMIC DNA]</scope>
    <source>
        <strain evidence="3">cv. Nipponbare</strain>
    </source>
</reference>
<feature type="compositionally biased region" description="Basic and acidic residues" evidence="1">
    <location>
        <begin position="78"/>
        <end position="90"/>
    </location>
</feature>
<protein>
    <submittedName>
        <fullName evidence="2">Os02g0173650 protein</fullName>
    </submittedName>
</protein>
<feature type="non-terminal residue" evidence="2">
    <location>
        <position position="90"/>
    </location>
</feature>
<name>A0A0P0VFA7_ORYSJ</name>
<gene>
    <name evidence="2" type="ordered locus">Os02g0173650</name>
    <name evidence="2" type="ORF">OSNPB_020173650</name>
</gene>
<sequence length="90" mass="9779">GEPLPGGGEVGEHGGAGPPPALRLGRAEPVQQQRVHPGPPRRRVVLAHAVADVQSLRRRHAAGHLQRRLVHPPVRLLHAHDPREHPEIPL</sequence>
<organism evidence="2 3">
    <name type="scientific">Oryza sativa subsp. japonica</name>
    <name type="common">Rice</name>
    <dbReference type="NCBI Taxonomy" id="39947"/>
    <lineage>
        <taxon>Eukaryota</taxon>
        <taxon>Viridiplantae</taxon>
        <taxon>Streptophyta</taxon>
        <taxon>Embryophyta</taxon>
        <taxon>Tracheophyta</taxon>
        <taxon>Spermatophyta</taxon>
        <taxon>Magnoliopsida</taxon>
        <taxon>Liliopsida</taxon>
        <taxon>Poales</taxon>
        <taxon>Poaceae</taxon>
        <taxon>BOP clade</taxon>
        <taxon>Oryzoideae</taxon>
        <taxon>Oryzeae</taxon>
        <taxon>Oryzinae</taxon>
        <taxon>Oryza</taxon>
        <taxon>Oryza sativa</taxon>
    </lineage>
</organism>
<dbReference type="EMBL" id="AP014958">
    <property type="protein sequence ID" value="BAS77223.1"/>
    <property type="molecule type" value="Genomic_DNA"/>
</dbReference>
<feature type="region of interest" description="Disordered" evidence="1">
    <location>
        <begin position="62"/>
        <end position="90"/>
    </location>
</feature>
<dbReference type="Gramene" id="Os02t0173650-00">
    <property type="protein sequence ID" value="Os02t0173650-00"/>
    <property type="gene ID" value="Os02g0173650"/>
</dbReference>
<evidence type="ECO:0000256" key="1">
    <source>
        <dbReference type="SAM" id="MobiDB-lite"/>
    </source>
</evidence>
<feature type="non-terminal residue" evidence="2">
    <location>
        <position position="1"/>
    </location>
</feature>
<feature type="compositionally biased region" description="Gly residues" evidence="1">
    <location>
        <begin position="1"/>
        <end position="16"/>
    </location>
</feature>
<dbReference type="InParanoid" id="A0A0P0VFA7"/>
<feature type="compositionally biased region" description="Low complexity" evidence="1">
    <location>
        <begin position="22"/>
        <end position="36"/>
    </location>
</feature>
<proteinExistence type="predicted"/>
<accession>A0A0P0VFA7</accession>
<evidence type="ECO:0000313" key="2">
    <source>
        <dbReference type="EMBL" id="BAS77223.1"/>
    </source>
</evidence>
<dbReference type="PaxDb" id="39947-A0A0P0VFA7"/>